<dbReference type="GO" id="GO:0005730">
    <property type="term" value="C:nucleolus"/>
    <property type="evidence" value="ECO:0007669"/>
    <property type="project" value="TreeGrafter"/>
</dbReference>
<proteinExistence type="predicted"/>
<feature type="region of interest" description="Disordered" evidence="1">
    <location>
        <begin position="299"/>
        <end position="320"/>
    </location>
</feature>
<dbReference type="Gene3D" id="3.40.50.150">
    <property type="entry name" value="Vaccinia Virus protein VP39"/>
    <property type="match status" value="1"/>
</dbReference>
<evidence type="ECO:0008006" key="4">
    <source>
        <dbReference type="Google" id="ProtNLM"/>
    </source>
</evidence>
<evidence type="ECO:0000256" key="2">
    <source>
        <dbReference type="SAM" id="SignalP"/>
    </source>
</evidence>
<evidence type="ECO:0000313" key="3">
    <source>
        <dbReference type="EMBL" id="CAD8350083.1"/>
    </source>
</evidence>
<reference evidence="3" key="1">
    <citation type="submission" date="2021-01" db="EMBL/GenBank/DDBJ databases">
        <authorList>
            <person name="Corre E."/>
            <person name="Pelletier E."/>
            <person name="Niang G."/>
            <person name="Scheremetjew M."/>
            <person name="Finn R."/>
            <person name="Kale V."/>
            <person name="Holt S."/>
            <person name="Cochrane G."/>
            <person name="Meng A."/>
            <person name="Brown T."/>
            <person name="Cohen L."/>
        </authorList>
    </citation>
    <scope>NUCLEOTIDE SEQUENCE</scope>
    <source>
        <strain evidence="3">CCMP 1694</strain>
    </source>
</reference>
<protein>
    <recommendedName>
        <fullName evidence="4">SAM-dependent MTase RsmB/NOP-type domain-containing protein</fullName>
    </recommendedName>
</protein>
<dbReference type="GO" id="GO:0070475">
    <property type="term" value="P:rRNA base methylation"/>
    <property type="evidence" value="ECO:0007669"/>
    <property type="project" value="TreeGrafter"/>
</dbReference>
<gene>
    <name evidence="3" type="ORF">RSET0789_LOCUS116</name>
</gene>
<accession>A0A7S0A165</accession>
<sequence length="392" mass="45103">MRIRHFFTLLSILENCSGTVILETYGGDLCIEDIEPINGVEEHDNHELKKITSSYGETHDTLLTNRLKVVRAMVDIHFDYMMNDNSQDDLQPLLLKYITSNKRPTKTKIDDQEQRIISITQSLPLFFVKLMMEQYGQTLTREITSTFNKPGPITLRLNKIKCDTQDRLRDRLWKDDNITTTDSTNICIYKKNKEAQQKNFSHLTKQQQQHQILQLIPVNNNNNNENNIIDSDGSSSSQQKSIWSLDAWKDGWFEVQDAGSQLIVDACEINGDEEIIVDYCAGNGGKTFGLASQLYDMKKKKQQQQQQKQQDSAEGVGRESERSISHIIAHDVVHDRLRQIEGSFDRIGIHKHNNSDAEETIKITTITTSIDNNNNNNNNNLLFGCWLWDKRV</sequence>
<dbReference type="PRINTS" id="PR02008">
    <property type="entry name" value="RCMTFAMILY"/>
</dbReference>
<dbReference type="InterPro" id="IPR029063">
    <property type="entry name" value="SAM-dependent_MTases_sf"/>
</dbReference>
<keyword evidence="2" id="KW-0732">Signal</keyword>
<dbReference type="GO" id="GO:0000470">
    <property type="term" value="P:maturation of LSU-rRNA"/>
    <property type="evidence" value="ECO:0007669"/>
    <property type="project" value="TreeGrafter"/>
</dbReference>
<dbReference type="PANTHER" id="PTHR22807">
    <property type="entry name" value="NOP2 YEAST -RELATED NOL1/NOP2/FMU SUN DOMAIN-CONTAINING"/>
    <property type="match status" value="1"/>
</dbReference>
<dbReference type="PANTHER" id="PTHR22807:SF30">
    <property type="entry name" value="28S RRNA (CYTOSINE(4447)-C(5))-METHYLTRANSFERASE-RELATED"/>
    <property type="match status" value="1"/>
</dbReference>
<dbReference type="Gene3D" id="3.30.70.1170">
    <property type="entry name" value="Sun protein, domain 3"/>
    <property type="match status" value="1"/>
</dbReference>
<dbReference type="SUPFAM" id="SSF53335">
    <property type="entry name" value="S-adenosyl-L-methionine-dependent methyltransferases"/>
    <property type="match status" value="1"/>
</dbReference>
<dbReference type="GO" id="GO:0009383">
    <property type="term" value="F:rRNA (cytosine-C5-)-methyltransferase activity"/>
    <property type="evidence" value="ECO:0007669"/>
    <property type="project" value="TreeGrafter"/>
</dbReference>
<feature type="signal peptide" evidence="2">
    <location>
        <begin position="1"/>
        <end position="18"/>
    </location>
</feature>
<dbReference type="AlphaFoldDB" id="A0A7S0A165"/>
<dbReference type="InterPro" id="IPR023267">
    <property type="entry name" value="RCMT"/>
</dbReference>
<feature type="chain" id="PRO_5031342731" description="SAM-dependent MTase RsmB/NOP-type domain-containing protein" evidence="2">
    <location>
        <begin position="19"/>
        <end position="392"/>
    </location>
</feature>
<name>A0A7S0A165_9STRA</name>
<organism evidence="3">
    <name type="scientific">Sundstroemia setigera</name>
    <dbReference type="NCBI Taxonomy" id="3005"/>
    <lineage>
        <taxon>Eukaryota</taxon>
        <taxon>Sar</taxon>
        <taxon>Stramenopiles</taxon>
        <taxon>Ochrophyta</taxon>
        <taxon>Bacillariophyta</taxon>
        <taxon>Coscinodiscophyceae</taxon>
        <taxon>Rhizosoleniophycidae</taxon>
        <taxon>Rhizosoleniales</taxon>
        <taxon>Rhizosoleniaceae</taxon>
        <taxon>Sundstroemia</taxon>
    </lineage>
</organism>
<evidence type="ECO:0000256" key="1">
    <source>
        <dbReference type="SAM" id="MobiDB-lite"/>
    </source>
</evidence>
<dbReference type="EMBL" id="HBEI01000155">
    <property type="protein sequence ID" value="CAD8350083.1"/>
    <property type="molecule type" value="Transcribed_RNA"/>
</dbReference>